<dbReference type="PANTHER" id="PTHR11439:SF467">
    <property type="entry name" value="INTEGRASE CATALYTIC DOMAIN-CONTAINING PROTEIN"/>
    <property type="match status" value="1"/>
</dbReference>
<sequence>MDFGKETRKLETCWLQMDFQKEEGNSRTILSIVAKEDLEFEQMDVKTAFLHGDLEETIYMKQPEGFVQGSENQLLRISRKLASSKKSLRGEFDMKDMGATIKILGIEIIRDRGKRKLFLSQQKYLEKVKFGMSTCKSVSAPLAQHFKLSDIAYFVSVVHRFMANLGKTHWHALKWILRIVYSDYAGSIDTRNSLFGYIFTIFGGLVSWKASLQKGFVSEMGYKQETVTVFCDNQSAIYLVRNPMFHERSKHIDVKLHFIREVISSGAVKFDKIATEENPTDALTKSLPVAKFELCLNLILETWKVRPPLERGDI</sequence>
<protein>
    <submittedName>
        <fullName evidence="2">Retrovirus-related Pol polyprotein from transposon TNT 1-94</fullName>
    </submittedName>
</protein>
<organism evidence="2 3">
    <name type="scientific">Vitis vinifera</name>
    <name type="common">Grape</name>
    <dbReference type="NCBI Taxonomy" id="29760"/>
    <lineage>
        <taxon>Eukaryota</taxon>
        <taxon>Viridiplantae</taxon>
        <taxon>Streptophyta</taxon>
        <taxon>Embryophyta</taxon>
        <taxon>Tracheophyta</taxon>
        <taxon>Spermatophyta</taxon>
        <taxon>Magnoliopsida</taxon>
        <taxon>eudicotyledons</taxon>
        <taxon>Gunneridae</taxon>
        <taxon>Pentapetalae</taxon>
        <taxon>rosids</taxon>
        <taxon>Vitales</taxon>
        <taxon>Vitaceae</taxon>
        <taxon>Viteae</taxon>
        <taxon>Vitis</taxon>
    </lineage>
</organism>
<dbReference type="PANTHER" id="PTHR11439">
    <property type="entry name" value="GAG-POL-RELATED RETROTRANSPOSON"/>
    <property type="match status" value="1"/>
</dbReference>
<dbReference type="SUPFAM" id="SSF56672">
    <property type="entry name" value="DNA/RNA polymerases"/>
    <property type="match status" value="1"/>
</dbReference>
<feature type="domain" description="Reverse transcriptase Ty1/copia-type" evidence="1">
    <location>
        <begin position="27"/>
        <end position="77"/>
    </location>
</feature>
<dbReference type="EMBL" id="QGNW01000741">
    <property type="protein sequence ID" value="RVW63394.1"/>
    <property type="molecule type" value="Genomic_DNA"/>
</dbReference>
<name>A0A438FTX6_VITVI</name>
<dbReference type="Proteomes" id="UP000288805">
    <property type="component" value="Unassembled WGS sequence"/>
</dbReference>
<accession>A0A438FTX6</accession>
<reference evidence="2 3" key="1">
    <citation type="journal article" date="2018" name="PLoS Genet.">
        <title>Population sequencing reveals clonal diversity and ancestral inbreeding in the grapevine cultivar Chardonnay.</title>
        <authorList>
            <person name="Roach M.J."/>
            <person name="Johnson D.L."/>
            <person name="Bohlmann J."/>
            <person name="van Vuuren H.J."/>
            <person name="Jones S.J."/>
            <person name="Pretorius I.S."/>
            <person name="Schmidt S.A."/>
            <person name="Borneman A.R."/>
        </authorList>
    </citation>
    <scope>NUCLEOTIDE SEQUENCE [LARGE SCALE GENOMIC DNA]</scope>
    <source>
        <strain evidence="3">cv. Chardonnay</strain>
        <tissue evidence="2">Leaf</tissue>
    </source>
</reference>
<dbReference type="InterPro" id="IPR013103">
    <property type="entry name" value="RVT_2"/>
</dbReference>
<evidence type="ECO:0000259" key="1">
    <source>
        <dbReference type="Pfam" id="PF07727"/>
    </source>
</evidence>
<dbReference type="AlphaFoldDB" id="A0A438FTX6"/>
<proteinExistence type="predicted"/>
<comment type="caution">
    <text evidence="2">The sequence shown here is derived from an EMBL/GenBank/DDBJ whole genome shotgun (WGS) entry which is preliminary data.</text>
</comment>
<dbReference type="CDD" id="cd09272">
    <property type="entry name" value="RNase_HI_RT_Ty1"/>
    <property type="match status" value="1"/>
</dbReference>
<dbReference type="Pfam" id="PF07727">
    <property type="entry name" value="RVT_2"/>
    <property type="match status" value="1"/>
</dbReference>
<dbReference type="InterPro" id="IPR043502">
    <property type="entry name" value="DNA/RNA_pol_sf"/>
</dbReference>
<gene>
    <name evidence="2" type="primary">POLX_2499</name>
    <name evidence="2" type="ORF">CK203_055916</name>
</gene>
<evidence type="ECO:0000313" key="3">
    <source>
        <dbReference type="Proteomes" id="UP000288805"/>
    </source>
</evidence>
<evidence type="ECO:0000313" key="2">
    <source>
        <dbReference type="EMBL" id="RVW63394.1"/>
    </source>
</evidence>